<reference evidence="2 3" key="1">
    <citation type="journal article" date="2015" name="Int. J. Syst. Evol. Microbiol.">
        <title>Gemmobacter intermedius sp. nov., isolated from a white stork (Ciconia ciconia).</title>
        <authorList>
            <person name="Kampfer P."/>
            <person name="Jerzak L."/>
            <person name="Wilharm G."/>
            <person name="Golke J."/>
            <person name="Busse H.J."/>
            <person name="Glaeser S.P."/>
        </authorList>
    </citation>
    <scope>NUCLEOTIDE SEQUENCE [LARGE SCALE GENOMIC DNA]</scope>
    <source>
        <strain evidence="2 3">119/4</strain>
    </source>
</reference>
<dbReference type="EMBL" id="SBLC01000041">
    <property type="protein sequence ID" value="RWY37680.1"/>
    <property type="molecule type" value="Genomic_DNA"/>
</dbReference>
<dbReference type="GO" id="GO:0006793">
    <property type="term" value="P:phosphorus metabolic process"/>
    <property type="evidence" value="ECO:0007669"/>
    <property type="project" value="UniProtKB-ARBA"/>
</dbReference>
<accession>A0A451GHE4</accession>
<proteinExistence type="predicted"/>
<evidence type="ECO:0000259" key="1">
    <source>
        <dbReference type="PROSITE" id="PS50035"/>
    </source>
</evidence>
<keyword evidence="3" id="KW-1185">Reference proteome</keyword>
<sequence>MHSKIVAVDNRVLCVGSFNWLSAHLDGQYARHETSYVYRGEQVESEIELIRKGLNLRGK</sequence>
<dbReference type="Gene3D" id="3.30.870.10">
    <property type="entry name" value="Endonuclease Chain A"/>
    <property type="match status" value="1"/>
</dbReference>
<dbReference type="Pfam" id="PF00614">
    <property type="entry name" value="PLDc"/>
    <property type="match status" value="1"/>
</dbReference>
<dbReference type="OrthoDB" id="9757917at2"/>
<dbReference type="AlphaFoldDB" id="A0A451GHE4"/>
<comment type="caution">
    <text evidence="2">The sequence shown here is derived from an EMBL/GenBank/DDBJ whole genome shotgun (WGS) entry which is preliminary data.</text>
</comment>
<evidence type="ECO:0000313" key="3">
    <source>
        <dbReference type="Proteomes" id="UP000287168"/>
    </source>
</evidence>
<name>A0A451GHE4_9RHOB</name>
<feature type="domain" description="PLD phosphodiesterase" evidence="1">
    <location>
        <begin position="1"/>
        <end position="24"/>
    </location>
</feature>
<dbReference type="SUPFAM" id="SSF56024">
    <property type="entry name" value="Phospholipase D/nuclease"/>
    <property type="match status" value="1"/>
</dbReference>
<dbReference type="InterPro" id="IPR001736">
    <property type="entry name" value="PLipase_D/transphosphatidylase"/>
</dbReference>
<organism evidence="2 3">
    <name type="scientific">Falsigemmobacter intermedius</name>
    <dbReference type="NCBI Taxonomy" id="1553448"/>
    <lineage>
        <taxon>Bacteria</taxon>
        <taxon>Pseudomonadati</taxon>
        <taxon>Pseudomonadota</taxon>
        <taxon>Alphaproteobacteria</taxon>
        <taxon>Rhodobacterales</taxon>
        <taxon>Paracoccaceae</taxon>
        <taxon>Falsigemmobacter</taxon>
    </lineage>
</organism>
<dbReference type="PROSITE" id="PS50035">
    <property type="entry name" value="PLD"/>
    <property type="match status" value="1"/>
</dbReference>
<dbReference type="RefSeq" id="WP_128490618.1">
    <property type="nucleotide sequence ID" value="NZ_JBHRVN010000008.1"/>
</dbReference>
<protein>
    <submittedName>
        <fullName evidence="2">Phospholipase</fullName>
    </submittedName>
</protein>
<dbReference type="GO" id="GO:0003824">
    <property type="term" value="F:catalytic activity"/>
    <property type="evidence" value="ECO:0007669"/>
    <property type="project" value="InterPro"/>
</dbReference>
<dbReference type="Proteomes" id="UP000287168">
    <property type="component" value="Unassembled WGS sequence"/>
</dbReference>
<evidence type="ECO:0000313" key="2">
    <source>
        <dbReference type="EMBL" id="RWY37680.1"/>
    </source>
</evidence>
<gene>
    <name evidence="2" type="ORF">EP867_16760</name>
</gene>